<organism evidence="1 2">
    <name type="scientific">Chaenocephalus aceratus</name>
    <name type="common">Blackfin icefish</name>
    <name type="synonym">Chaenichthys aceratus</name>
    <dbReference type="NCBI Taxonomy" id="36190"/>
    <lineage>
        <taxon>Eukaryota</taxon>
        <taxon>Metazoa</taxon>
        <taxon>Chordata</taxon>
        <taxon>Craniata</taxon>
        <taxon>Vertebrata</taxon>
        <taxon>Euteleostomi</taxon>
        <taxon>Actinopterygii</taxon>
        <taxon>Neopterygii</taxon>
        <taxon>Teleostei</taxon>
        <taxon>Neoteleostei</taxon>
        <taxon>Acanthomorphata</taxon>
        <taxon>Eupercaria</taxon>
        <taxon>Perciformes</taxon>
        <taxon>Notothenioidei</taxon>
        <taxon>Channichthyidae</taxon>
        <taxon>Chaenocephalus</taxon>
    </lineage>
</organism>
<name>A0ACB9VXR3_CHAAC</name>
<evidence type="ECO:0000313" key="2">
    <source>
        <dbReference type="Proteomes" id="UP001057452"/>
    </source>
</evidence>
<keyword evidence="2" id="KW-1185">Reference proteome</keyword>
<evidence type="ECO:0000313" key="1">
    <source>
        <dbReference type="EMBL" id="KAI4805085.1"/>
    </source>
</evidence>
<protein>
    <submittedName>
        <fullName evidence="1">Uncharacterized protein</fullName>
    </submittedName>
</protein>
<sequence>MLNTRIQQRDSVIRGLTEANQILSRENGDLVRKEQSWQDQIRHRDAATVRLNKEKESLFQKLAVTTKKYNVLVVESLAEKADTSLMVLQEEKPCPESIIGTSDNNCGTKELEDERKYLEEFPYLPTTGARRPVLQDQESRQEDTLSVAAAVGTVVKERTYEIKNTSIHLNSLTHCPPVSLTHCPPVSLTHCPPVSLTHCPPVSLTHCPPVSLTHCPPVSLTHCPPVSLTHCPPVSLTHCPPVSLTHCPPVVPHPLPT</sequence>
<dbReference type="EMBL" id="CM043805">
    <property type="protein sequence ID" value="KAI4805085.1"/>
    <property type="molecule type" value="Genomic_DNA"/>
</dbReference>
<proteinExistence type="predicted"/>
<accession>A0ACB9VXR3</accession>
<dbReference type="Proteomes" id="UP001057452">
    <property type="component" value="Chromosome 21"/>
</dbReference>
<reference evidence="1" key="1">
    <citation type="submission" date="2022-05" db="EMBL/GenBank/DDBJ databases">
        <title>Chromosome-level genome of Chaenocephalus aceratus.</title>
        <authorList>
            <person name="Park H."/>
        </authorList>
    </citation>
    <scope>NUCLEOTIDE SEQUENCE</scope>
    <source>
        <strain evidence="1">KU_202001</strain>
    </source>
</reference>
<feature type="non-terminal residue" evidence="1">
    <location>
        <position position="257"/>
    </location>
</feature>
<gene>
    <name evidence="1" type="ORF">KUCAC02_009718</name>
</gene>
<comment type="caution">
    <text evidence="1">The sequence shown here is derived from an EMBL/GenBank/DDBJ whole genome shotgun (WGS) entry which is preliminary data.</text>
</comment>